<evidence type="ECO:0000259" key="9">
    <source>
        <dbReference type="PROSITE" id="PS50850"/>
    </source>
</evidence>
<keyword evidence="5 8" id="KW-1133">Transmembrane helix</keyword>
<feature type="transmembrane region" description="Helical" evidence="8">
    <location>
        <begin position="425"/>
        <end position="445"/>
    </location>
</feature>
<comment type="subcellular location">
    <subcellularLocation>
        <location evidence="1">Membrane</location>
        <topology evidence="1">Multi-pass membrane protein</topology>
    </subcellularLocation>
</comment>
<evidence type="ECO:0000256" key="7">
    <source>
        <dbReference type="RuleBase" id="RU003346"/>
    </source>
</evidence>
<feature type="transmembrane region" description="Helical" evidence="8">
    <location>
        <begin position="330"/>
        <end position="349"/>
    </location>
</feature>
<evidence type="ECO:0000313" key="10">
    <source>
        <dbReference type="EMBL" id="TDZ18629.1"/>
    </source>
</evidence>
<keyword evidence="3 7" id="KW-0813">Transport</keyword>
<dbReference type="Gene3D" id="1.20.1250.20">
    <property type="entry name" value="MFS general substrate transporter like domains"/>
    <property type="match status" value="1"/>
</dbReference>
<evidence type="ECO:0000256" key="4">
    <source>
        <dbReference type="ARBA" id="ARBA00022692"/>
    </source>
</evidence>
<dbReference type="InterPro" id="IPR036259">
    <property type="entry name" value="MFS_trans_sf"/>
</dbReference>
<dbReference type="Proteomes" id="UP000014480">
    <property type="component" value="Unassembled WGS sequence"/>
</dbReference>
<feature type="transmembrane region" description="Helical" evidence="8">
    <location>
        <begin position="393"/>
        <end position="413"/>
    </location>
</feature>
<feature type="transmembrane region" description="Helical" evidence="8">
    <location>
        <begin position="210"/>
        <end position="231"/>
    </location>
</feature>
<dbReference type="InterPro" id="IPR020846">
    <property type="entry name" value="MFS_dom"/>
</dbReference>
<gene>
    <name evidence="10" type="primary">fmqE-4</name>
    <name evidence="10" type="ORF">Cob_v008428</name>
</gene>
<comment type="caution">
    <text evidence="10">The sequence shown here is derived from an EMBL/GenBank/DDBJ whole genome shotgun (WGS) entry which is preliminary data.</text>
</comment>
<dbReference type="Pfam" id="PF00083">
    <property type="entry name" value="Sugar_tr"/>
    <property type="match status" value="1"/>
</dbReference>
<evidence type="ECO:0000313" key="11">
    <source>
        <dbReference type="Proteomes" id="UP000014480"/>
    </source>
</evidence>
<dbReference type="GO" id="GO:0016020">
    <property type="term" value="C:membrane"/>
    <property type="evidence" value="ECO:0007669"/>
    <property type="project" value="UniProtKB-SubCell"/>
</dbReference>
<feature type="transmembrane region" description="Helical" evidence="8">
    <location>
        <begin position="137"/>
        <end position="159"/>
    </location>
</feature>
<feature type="domain" description="Major facilitator superfamily (MFS) profile" evidence="9">
    <location>
        <begin position="37"/>
        <end position="478"/>
    </location>
</feature>
<dbReference type="OrthoDB" id="6612291at2759"/>
<evidence type="ECO:0000256" key="8">
    <source>
        <dbReference type="SAM" id="Phobius"/>
    </source>
</evidence>
<name>A0A484FJI3_COLOR</name>
<dbReference type="FunFam" id="1.20.1250.20:FF:000078">
    <property type="entry name" value="MFS maltose transporter, putative"/>
    <property type="match status" value="1"/>
</dbReference>
<feature type="transmembrane region" description="Helical" evidence="8">
    <location>
        <begin position="39"/>
        <end position="64"/>
    </location>
</feature>
<evidence type="ECO:0000256" key="6">
    <source>
        <dbReference type="ARBA" id="ARBA00023136"/>
    </source>
</evidence>
<organism evidence="10 11">
    <name type="scientific">Colletotrichum orbiculare (strain 104-T / ATCC 96160 / CBS 514.97 / LARS 414 / MAFF 240422)</name>
    <name type="common">Cucumber anthracnose fungus</name>
    <name type="synonym">Colletotrichum lagenarium</name>
    <dbReference type="NCBI Taxonomy" id="1213857"/>
    <lineage>
        <taxon>Eukaryota</taxon>
        <taxon>Fungi</taxon>
        <taxon>Dikarya</taxon>
        <taxon>Ascomycota</taxon>
        <taxon>Pezizomycotina</taxon>
        <taxon>Sordariomycetes</taxon>
        <taxon>Hypocreomycetidae</taxon>
        <taxon>Glomerellales</taxon>
        <taxon>Glomerellaceae</taxon>
        <taxon>Colletotrichum</taxon>
        <taxon>Colletotrichum orbiculare species complex</taxon>
    </lineage>
</organism>
<comment type="similarity">
    <text evidence="2 7">Belongs to the major facilitator superfamily. Sugar transporter (TC 2.A.1.1) family.</text>
</comment>
<feature type="transmembrane region" description="Helical" evidence="8">
    <location>
        <begin position="294"/>
        <end position="318"/>
    </location>
</feature>
<dbReference type="InterPro" id="IPR005828">
    <property type="entry name" value="MFS_sugar_transport-like"/>
</dbReference>
<feature type="transmembrane region" description="Helical" evidence="8">
    <location>
        <begin position="356"/>
        <end position="387"/>
    </location>
</feature>
<evidence type="ECO:0000256" key="2">
    <source>
        <dbReference type="ARBA" id="ARBA00010992"/>
    </source>
</evidence>
<dbReference type="NCBIfam" id="TIGR00879">
    <property type="entry name" value="SP"/>
    <property type="match status" value="1"/>
</dbReference>
<keyword evidence="11" id="KW-1185">Reference proteome</keyword>
<keyword evidence="4 8" id="KW-0812">Transmembrane</keyword>
<dbReference type="SUPFAM" id="SSF103473">
    <property type="entry name" value="MFS general substrate transporter"/>
    <property type="match status" value="1"/>
</dbReference>
<sequence>MDKTKTDDVSLKQVERREQLAVSPWTSAKANPIIIAHSVCAGVASILWGFDIGISTITIALPGFKMDFGYEYEGQLLISATWNALWGAMTFLGMLLGSLMCGWLSDRFGRRLGLLVASCISILGIGLQYAASEPGLLLAGKMINGLALGFFLTLTPIYISEIAPQPLRPALTAAVNLFINAGQMTAIGIGNTRFSILSPSSYKVLFAAQWAFPCFLVLYTAVMPESPWFLLRNQREDAAKRSLRKLYPGSEQEASAALALIQTAIAEENELLCLQEGATYADCFKESNFRRTRIACGMFFVQQFTGIAFYAQSLYFLGITGLPVSLTFKLALGGFGLAMFGNIVSWFMMSYIGRRTLLLVGTVLNFALLVTVGISGCFASSAALYIIGYLMSFAQIVYAPTVGATTWVICAEASSQRLRARTQGVAMFSNAIISWAMGFVTPYLINTDSANLGAKAAFVWAGLRLVITHPIGTHRLPR</sequence>
<evidence type="ECO:0000256" key="3">
    <source>
        <dbReference type="ARBA" id="ARBA00022448"/>
    </source>
</evidence>
<dbReference type="AlphaFoldDB" id="A0A484FJI3"/>
<dbReference type="InterPro" id="IPR003663">
    <property type="entry name" value="Sugar/inositol_transpt"/>
</dbReference>
<evidence type="ECO:0000256" key="5">
    <source>
        <dbReference type="ARBA" id="ARBA00022989"/>
    </source>
</evidence>
<accession>A0A484FJI3</accession>
<keyword evidence="6 8" id="KW-0472">Membrane</keyword>
<dbReference type="PROSITE" id="PS50850">
    <property type="entry name" value="MFS"/>
    <property type="match status" value="1"/>
</dbReference>
<reference evidence="11" key="2">
    <citation type="journal article" date="2019" name="Mol. Plant Microbe Interact.">
        <title>Genome sequence resources for four phytopathogenic fungi from the Colletotrichum orbiculare species complex.</title>
        <authorList>
            <person name="Gan P."/>
            <person name="Tsushima A."/>
            <person name="Narusaka M."/>
            <person name="Narusaka Y."/>
            <person name="Takano Y."/>
            <person name="Kubo Y."/>
            <person name="Shirasu K."/>
        </authorList>
    </citation>
    <scope>GENOME REANNOTATION</scope>
    <source>
        <strain evidence="11">104-T / ATCC 96160 / CBS 514.97 / LARS 414 / MAFF 240422</strain>
    </source>
</reference>
<dbReference type="InterPro" id="IPR050360">
    <property type="entry name" value="MFS_Sugar_Transporters"/>
</dbReference>
<protein>
    <submittedName>
        <fullName evidence="10">MFS transporter fmqE</fullName>
    </submittedName>
</protein>
<reference evidence="11" key="1">
    <citation type="journal article" date="2013" name="New Phytol.">
        <title>Comparative genomic and transcriptomic analyses reveal the hemibiotrophic stage shift of Colletotrichum fungi.</title>
        <authorList>
            <person name="Gan P."/>
            <person name="Ikeda K."/>
            <person name="Irieda H."/>
            <person name="Narusaka M."/>
            <person name="O'Connell R.J."/>
            <person name="Narusaka Y."/>
            <person name="Takano Y."/>
            <person name="Kubo Y."/>
            <person name="Shirasu K."/>
        </authorList>
    </citation>
    <scope>NUCLEOTIDE SEQUENCE [LARGE SCALE GENOMIC DNA]</scope>
    <source>
        <strain evidence="11">104-T / ATCC 96160 / CBS 514.97 / LARS 414 / MAFF 240422</strain>
    </source>
</reference>
<dbReference type="PANTHER" id="PTHR48022:SF33">
    <property type="entry name" value="SUGAR PERMEASE, PUTATIVE (AFU_ORTHOLOGUE AFUA_6G12040)-RELATED"/>
    <property type="match status" value="1"/>
</dbReference>
<dbReference type="InterPro" id="IPR005829">
    <property type="entry name" value="Sugar_transporter_CS"/>
</dbReference>
<feature type="transmembrane region" description="Helical" evidence="8">
    <location>
        <begin position="112"/>
        <end position="131"/>
    </location>
</feature>
<dbReference type="EMBL" id="AMCV02000023">
    <property type="protein sequence ID" value="TDZ18629.1"/>
    <property type="molecule type" value="Genomic_DNA"/>
</dbReference>
<dbReference type="PANTHER" id="PTHR48022">
    <property type="entry name" value="PLASTIDIC GLUCOSE TRANSPORTER 4"/>
    <property type="match status" value="1"/>
</dbReference>
<evidence type="ECO:0000256" key="1">
    <source>
        <dbReference type="ARBA" id="ARBA00004141"/>
    </source>
</evidence>
<feature type="transmembrane region" description="Helical" evidence="8">
    <location>
        <begin position="84"/>
        <end position="105"/>
    </location>
</feature>
<feature type="transmembrane region" description="Helical" evidence="8">
    <location>
        <begin position="171"/>
        <end position="190"/>
    </location>
</feature>
<dbReference type="PROSITE" id="PS00217">
    <property type="entry name" value="SUGAR_TRANSPORT_2"/>
    <property type="match status" value="1"/>
</dbReference>
<dbReference type="GO" id="GO:0005351">
    <property type="term" value="F:carbohydrate:proton symporter activity"/>
    <property type="evidence" value="ECO:0007669"/>
    <property type="project" value="TreeGrafter"/>
</dbReference>
<dbReference type="PRINTS" id="PR00171">
    <property type="entry name" value="SUGRTRNSPORT"/>
</dbReference>
<proteinExistence type="inferred from homology"/>